<dbReference type="EMBL" id="JADNRY010000085">
    <property type="protein sequence ID" value="KAF9066582.1"/>
    <property type="molecule type" value="Genomic_DNA"/>
</dbReference>
<accession>A0A9P5PQ89</accession>
<evidence type="ECO:0000313" key="1">
    <source>
        <dbReference type="EMBL" id="KAF9066582.1"/>
    </source>
</evidence>
<protein>
    <submittedName>
        <fullName evidence="1">Uncharacterized protein</fullName>
    </submittedName>
</protein>
<dbReference type="Proteomes" id="UP000772434">
    <property type="component" value="Unassembled WGS sequence"/>
</dbReference>
<keyword evidence="2" id="KW-1185">Reference proteome</keyword>
<comment type="caution">
    <text evidence="1">The sequence shown here is derived from an EMBL/GenBank/DDBJ whole genome shotgun (WGS) entry which is preliminary data.</text>
</comment>
<gene>
    <name evidence="1" type="ORF">BDP27DRAFT_1365553</name>
</gene>
<evidence type="ECO:0000313" key="2">
    <source>
        <dbReference type="Proteomes" id="UP000772434"/>
    </source>
</evidence>
<dbReference type="AlphaFoldDB" id="A0A9P5PQ89"/>
<reference evidence="1" key="1">
    <citation type="submission" date="2020-11" db="EMBL/GenBank/DDBJ databases">
        <authorList>
            <consortium name="DOE Joint Genome Institute"/>
            <person name="Ahrendt S."/>
            <person name="Riley R."/>
            <person name="Andreopoulos W."/>
            <person name="Labutti K."/>
            <person name="Pangilinan J."/>
            <person name="Ruiz-Duenas F.J."/>
            <person name="Barrasa J.M."/>
            <person name="Sanchez-Garcia M."/>
            <person name="Camarero S."/>
            <person name="Miyauchi S."/>
            <person name="Serrano A."/>
            <person name="Linde D."/>
            <person name="Babiker R."/>
            <person name="Drula E."/>
            <person name="Ayuso-Fernandez I."/>
            <person name="Pacheco R."/>
            <person name="Padilla G."/>
            <person name="Ferreira P."/>
            <person name="Barriuso J."/>
            <person name="Kellner H."/>
            <person name="Castanera R."/>
            <person name="Alfaro M."/>
            <person name="Ramirez L."/>
            <person name="Pisabarro A.G."/>
            <person name="Kuo A."/>
            <person name="Tritt A."/>
            <person name="Lipzen A."/>
            <person name="He G."/>
            <person name="Yan M."/>
            <person name="Ng V."/>
            <person name="Cullen D."/>
            <person name="Martin F."/>
            <person name="Rosso M.-N."/>
            <person name="Henrissat B."/>
            <person name="Hibbett D."/>
            <person name="Martinez A.T."/>
            <person name="Grigoriev I.V."/>
        </authorList>
    </citation>
    <scope>NUCLEOTIDE SEQUENCE</scope>
    <source>
        <strain evidence="1">AH 40177</strain>
    </source>
</reference>
<proteinExistence type="predicted"/>
<sequence>MVKDFFSSSNYFYVLKVQNSLTARPKQIENQLRRQAYPKLLSAGVPPPTPILTVDEVDSFSGESTLRNVQYDLLNAISIRIFVRPALKARVSVESLHALIFNTAYSKISLTVQIHQLFTPTLPLPGQIFQTQEGCRHLELFAPIEHLIPKFPCQTWKTPLTPDSPGYETEESPPD</sequence>
<organism evidence="1 2">
    <name type="scientific">Rhodocollybia butyracea</name>
    <dbReference type="NCBI Taxonomy" id="206335"/>
    <lineage>
        <taxon>Eukaryota</taxon>
        <taxon>Fungi</taxon>
        <taxon>Dikarya</taxon>
        <taxon>Basidiomycota</taxon>
        <taxon>Agaricomycotina</taxon>
        <taxon>Agaricomycetes</taxon>
        <taxon>Agaricomycetidae</taxon>
        <taxon>Agaricales</taxon>
        <taxon>Marasmiineae</taxon>
        <taxon>Omphalotaceae</taxon>
        <taxon>Rhodocollybia</taxon>
    </lineage>
</organism>
<name>A0A9P5PQ89_9AGAR</name>